<evidence type="ECO:0000256" key="3">
    <source>
        <dbReference type="RuleBase" id="RU000363"/>
    </source>
</evidence>
<name>A0A2U3KHM8_9BACT</name>
<evidence type="ECO:0000256" key="2">
    <source>
        <dbReference type="ARBA" id="ARBA00023002"/>
    </source>
</evidence>
<keyword evidence="2" id="KW-0560">Oxidoreductase</keyword>
<dbReference type="Pfam" id="PF00106">
    <property type="entry name" value="adh_short"/>
    <property type="match status" value="1"/>
</dbReference>
<comment type="similarity">
    <text evidence="1 3">Belongs to the short-chain dehydrogenases/reductases (SDR) family.</text>
</comment>
<proteinExistence type="inferred from homology"/>
<reference evidence="5" key="1">
    <citation type="submission" date="2018-02" db="EMBL/GenBank/DDBJ databases">
        <authorList>
            <person name="Hausmann B."/>
        </authorList>
    </citation>
    <scope>NUCLEOTIDE SEQUENCE [LARGE SCALE GENOMIC DNA]</scope>
    <source>
        <strain evidence="5">Peat soil MAG SbA1</strain>
    </source>
</reference>
<protein>
    <submittedName>
        <fullName evidence="4">Short-chain dehydrogenase/reductase SDR</fullName>
    </submittedName>
</protein>
<dbReference type="Gene3D" id="3.40.50.720">
    <property type="entry name" value="NAD(P)-binding Rossmann-like Domain"/>
    <property type="match status" value="1"/>
</dbReference>
<gene>
    <name evidence="4" type="ORF">SBA1_250008</name>
</gene>
<dbReference type="InterPro" id="IPR020904">
    <property type="entry name" value="Sc_DH/Rdtase_CS"/>
</dbReference>
<dbReference type="InterPro" id="IPR036291">
    <property type="entry name" value="NAD(P)-bd_dom_sf"/>
</dbReference>
<dbReference type="AlphaFoldDB" id="A0A2U3KHM8"/>
<dbReference type="EMBL" id="OMOD01000117">
    <property type="protein sequence ID" value="SPF39184.1"/>
    <property type="molecule type" value="Genomic_DNA"/>
</dbReference>
<evidence type="ECO:0000313" key="5">
    <source>
        <dbReference type="Proteomes" id="UP000238701"/>
    </source>
</evidence>
<evidence type="ECO:0000256" key="1">
    <source>
        <dbReference type="ARBA" id="ARBA00006484"/>
    </source>
</evidence>
<dbReference type="PRINTS" id="PR00080">
    <property type="entry name" value="SDRFAMILY"/>
</dbReference>
<dbReference type="InterPro" id="IPR002347">
    <property type="entry name" value="SDR_fam"/>
</dbReference>
<dbReference type="PRINTS" id="PR00081">
    <property type="entry name" value="GDHRDH"/>
</dbReference>
<organism evidence="4 5">
    <name type="scientific">Candidatus Sulfotelmatobacter kueseliae</name>
    <dbReference type="NCBI Taxonomy" id="2042962"/>
    <lineage>
        <taxon>Bacteria</taxon>
        <taxon>Pseudomonadati</taxon>
        <taxon>Acidobacteriota</taxon>
        <taxon>Terriglobia</taxon>
        <taxon>Terriglobales</taxon>
        <taxon>Candidatus Korobacteraceae</taxon>
        <taxon>Candidatus Sulfotelmatobacter</taxon>
    </lineage>
</organism>
<sequence>MAEKVALVTGASGGLGTHVTKALLDAGYSVAGLAPGIRASDFANPRFRALPVTIDSLDAAKKAAETVIAQLGRIDVLAHLVGGFAGGQTVAETDDGTFQRMFDMNVGSAFHMLRGVIPHMRAAGGGRIIAIGSRAAEDPGPGVGAYSASKAALVSLVRTVARENKDAGITANVILPGTMDTPGNRQAMPGADRSQWVEPGSVASLIVWLAGDGGKDVTGAAIPVYGGGL</sequence>
<dbReference type="PANTHER" id="PTHR24321:SF8">
    <property type="entry name" value="ESTRADIOL 17-BETA-DEHYDROGENASE 8-RELATED"/>
    <property type="match status" value="1"/>
</dbReference>
<dbReference type="PANTHER" id="PTHR24321">
    <property type="entry name" value="DEHYDROGENASES, SHORT CHAIN"/>
    <property type="match status" value="1"/>
</dbReference>
<dbReference type="SUPFAM" id="SSF51735">
    <property type="entry name" value="NAD(P)-binding Rossmann-fold domains"/>
    <property type="match status" value="1"/>
</dbReference>
<dbReference type="PROSITE" id="PS00061">
    <property type="entry name" value="ADH_SHORT"/>
    <property type="match status" value="1"/>
</dbReference>
<dbReference type="Proteomes" id="UP000238701">
    <property type="component" value="Unassembled WGS sequence"/>
</dbReference>
<accession>A0A2U3KHM8</accession>
<evidence type="ECO:0000313" key="4">
    <source>
        <dbReference type="EMBL" id="SPF39184.1"/>
    </source>
</evidence>
<dbReference type="GO" id="GO:0016491">
    <property type="term" value="F:oxidoreductase activity"/>
    <property type="evidence" value="ECO:0007669"/>
    <property type="project" value="UniProtKB-KW"/>
</dbReference>